<evidence type="ECO:0000313" key="1">
    <source>
        <dbReference type="EMBL" id="KAH9419406.1"/>
    </source>
</evidence>
<name>A0ABQ8J9Y8_DERPT</name>
<keyword evidence="2" id="KW-1185">Reference proteome</keyword>
<reference evidence="1 2" key="2">
    <citation type="journal article" date="2022" name="Mol. Biol. Evol.">
        <title>Comparative Genomics Reveals Insights into the Divergent Evolution of Astigmatic Mites and Household Pest Adaptations.</title>
        <authorList>
            <person name="Xiong Q."/>
            <person name="Wan A.T."/>
            <person name="Liu X."/>
            <person name="Fung C.S."/>
            <person name="Xiao X."/>
            <person name="Malainual N."/>
            <person name="Hou J."/>
            <person name="Wang L."/>
            <person name="Wang M."/>
            <person name="Yang K.Y."/>
            <person name="Cui Y."/>
            <person name="Leung E.L."/>
            <person name="Nong W."/>
            <person name="Shin S.K."/>
            <person name="Au S.W."/>
            <person name="Jeong K.Y."/>
            <person name="Chew F.T."/>
            <person name="Hui J.H."/>
            <person name="Leung T.F."/>
            <person name="Tungtrongchitr A."/>
            <person name="Zhong N."/>
            <person name="Liu Z."/>
            <person name="Tsui S.K."/>
        </authorList>
    </citation>
    <scope>NUCLEOTIDE SEQUENCE [LARGE SCALE GENOMIC DNA]</scope>
    <source>
        <strain evidence="1">Derp</strain>
    </source>
</reference>
<dbReference type="Proteomes" id="UP000887458">
    <property type="component" value="Unassembled WGS sequence"/>
</dbReference>
<accession>A0ABQ8J9Y8</accession>
<gene>
    <name evidence="1" type="ORF">DERP_010618</name>
</gene>
<comment type="caution">
    <text evidence="1">The sequence shown here is derived from an EMBL/GenBank/DDBJ whole genome shotgun (WGS) entry which is preliminary data.</text>
</comment>
<organism evidence="1 2">
    <name type="scientific">Dermatophagoides pteronyssinus</name>
    <name type="common">European house dust mite</name>
    <dbReference type="NCBI Taxonomy" id="6956"/>
    <lineage>
        <taxon>Eukaryota</taxon>
        <taxon>Metazoa</taxon>
        <taxon>Ecdysozoa</taxon>
        <taxon>Arthropoda</taxon>
        <taxon>Chelicerata</taxon>
        <taxon>Arachnida</taxon>
        <taxon>Acari</taxon>
        <taxon>Acariformes</taxon>
        <taxon>Sarcoptiformes</taxon>
        <taxon>Astigmata</taxon>
        <taxon>Psoroptidia</taxon>
        <taxon>Analgoidea</taxon>
        <taxon>Pyroglyphidae</taxon>
        <taxon>Dermatophagoidinae</taxon>
        <taxon>Dermatophagoides</taxon>
    </lineage>
</organism>
<sequence>MFYLCVKKTTDSTLCNEKFVLTDHDDDEMWQKDYHHHHRGLLHCQMVIRDSQQVNLADHEG</sequence>
<dbReference type="EMBL" id="NJHN03000059">
    <property type="protein sequence ID" value="KAH9419406.1"/>
    <property type="molecule type" value="Genomic_DNA"/>
</dbReference>
<protein>
    <submittedName>
        <fullName evidence="1">Uncharacterized protein</fullName>
    </submittedName>
</protein>
<reference evidence="1 2" key="1">
    <citation type="journal article" date="2018" name="J. Allergy Clin. Immunol.">
        <title>High-quality assembly of Dermatophagoides pteronyssinus genome and transcriptome reveals a wide range of novel allergens.</title>
        <authorList>
            <person name="Liu X.Y."/>
            <person name="Yang K.Y."/>
            <person name="Wang M.Q."/>
            <person name="Kwok J.S."/>
            <person name="Zeng X."/>
            <person name="Yang Z."/>
            <person name="Xiao X.J."/>
            <person name="Lau C.P."/>
            <person name="Li Y."/>
            <person name="Huang Z.M."/>
            <person name="Ba J.G."/>
            <person name="Yim A.K."/>
            <person name="Ouyang C.Y."/>
            <person name="Ngai S.M."/>
            <person name="Chan T.F."/>
            <person name="Leung E.L."/>
            <person name="Liu L."/>
            <person name="Liu Z.G."/>
            <person name="Tsui S.K."/>
        </authorList>
    </citation>
    <scope>NUCLEOTIDE SEQUENCE [LARGE SCALE GENOMIC DNA]</scope>
    <source>
        <strain evidence="1">Derp</strain>
    </source>
</reference>
<evidence type="ECO:0000313" key="2">
    <source>
        <dbReference type="Proteomes" id="UP000887458"/>
    </source>
</evidence>
<proteinExistence type="predicted"/>